<evidence type="ECO:0000313" key="1">
    <source>
        <dbReference type="EMBL" id="TVU02625.1"/>
    </source>
</evidence>
<reference evidence="1 2" key="1">
    <citation type="journal article" date="2019" name="Sci. Rep.">
        <title>A high-quality genome of Eragrostis curvula grass provides insights into Poaceae evolution and supports new strategies to enhance forage quality.</title>
        <authorList>
            <person name="Carballo J."/>
            <person name="Santos B.A.C.M."/>
            <person name="Zappacosta D."/>
            <person name="Garbus I."/>
            <person name="Selva J.P."/>
            <person name="Gallo C.A."/>
            <person name="Diaz A."/>
            <person name="Albertini E."/>
            <person name="Caccamo M."/>
            <person name="Echenique V."/>
        </authorList>
    </citation>
    <scope>NUCLEOTIDE SEQUENCE [LARGE SCALE GENOMIC DNA]</scope>
    <source>
        <strain evidence="2">cv. Victoria</strain>
        <tissue evidence="1">Leaf</tissue>
    </source>
</reference>
<comment type="caution">
    <text evidence="1">The sequence shown here is derived from an EMBL/GenBank/DDBJ whole genome shotgun (WGS) entry which is preliminary data.</text>
</comment>
<dbReference type="Proteomes" id="UP000324897">
    <property type="component" value="Unassembled WGS sequence"/>
</dbReference>
<dbReference type="EMBL" id="RWGY01000304">
    <property type="protein sequence ID" value="TVU02625.1"/>
    <property type="molecule type" value="Genomic_DNA"/>
</dbReference>
<protein>
    <submittedName>
        <fullName evidence="1">Uncharacterized protein</fullName>
    </submittedName>
</protein>
<accession>A0A5J9SUB0</accession>
<dbReference type="Gramene" id="TVU02625">
    <property type="protein sequence ID" value="TVU02625"/>
    <property type="gene ID" value="EJB05_51867"/>
</dbReference>
<evidence type="ECO:0000313" key="2">
    <source>
        <dbReference type="Proteomes" id="UP000324897"/>
    </source>
</evidence>
<dbReference type="AlphaFoldDB" id="A0A5J9SUB0"/>
<keyword evidence="2" id="KW-1185">Reference proteome</keyword>
<sequence>MSSHCCEENHLVASAVSVGGEAAGFAVHAWRQLSGYVTFHLTRFNQTSLLSSKLADAFQ</sequence>
<feature type="non-terminal residue" evidence="1">
    <location>
        <position position="1"/>
    </location>
</feature>
<gene>
    <name evidence="1" type="ORF">EJB05_51867</name>
</gene>
<organism evidence="1 2">
    <name type="scientific">Eragrostis curvula</name>
    <name type="common">weeping love grass</name>
    <dbReference type="NCBI Taxonomy" id="38414"/>
    <lineage>
        <taxon>Eukaryota</taxon>
        <taxon>Viridiplantae</taxon>
        <taxon>Streptophyta</taxon>
        <taxon>Embryophyta</taxon>
        <taxon>Tracheophyta</taxon>
        <taxon>Spermatophyta</taxon>
        <taxon>Magnoliopsida</taxon>
        <taxon>Liliopsida</taxon>
        <taxon>Poales</taxon>
        <taxon>Poaceae</taxon>
        <taxon>PACMAD clade</taxon>
        <taxon>Chloridoideae</taxon>
        <taxon>Eragrostideae</taxon>
        <taxon>Eragrostidinae</taxon>
        <taxon>Eragrostis</taxon>
    </lineage>
</organism>
<proteinExistence type="predicted"/>
<name>A0A5J9SUB0_9POAL</name>